<dbReference type="EMBL" id="CP049886">
    <property type="protein sequence ID" value="QIL46214.1"/>
    <property type="molecule type" value="Genomic_DNA"/>
</dbReference>
<dbReference type="Proteomes" id="UP000500890">
    <property type="component" value="Chromosome"/>
</dbReference>
<dbReference type="AlphaFoldDB" id="A0A6G8AMA5"/>
<dbReference type="RefSeq" id="WP_166007468.1">
    <property type="nucleotide sequence ID" value="NZ_CP049886.1"/>
</dbReference>
<gene>
    <name evidence="1" type="ORF">G7081_03565</name>
</gene>
<sequence>MQVSKFCHDFLIFNVYYKVETFESPVVRKFIFPIDYSEKDVMTILSQEKYEMEIDEVEEVGYALQLK</sequence>
<evidence type="ECO:0000313" key="1">
    <source>
        <dbReference type="EMBL" id="QIL46214.1"/>
    </source>
</evidence>
<reference evidence="1 2" key="1">
    <citation type="submission" date="2020-03" db="EMBL/GenBank/DDBJ databases">
        <title>Vagococcus sp. nov., isolated from beetles.</title>
        <authorList>
            <person name="Hyun D.-W."/>
            <person name="Bae J.-W."/>
        </authorList>
    </citation>
    <scope>NUCLEOTIDE SEQUENCE [LARGE SCALE GENOMIC DNA]</scope>
    <source>
        <strain evidence="1 2">HDW17A</strain>
    </source>
</reference>
<organism evidence="1 2">
    <name type="scientific">Vagococcus coleopterorum</name>
    <dbReference type="NCBI Taxonomy" id="2714946"/>
    <lineage>
        <taxon>Bacteria</taxon>
        <taxon>Bacillati</taxon>
        <taxon>Bacillota</taxon>
        <taxon>Bacilli</taxon>
        <taxon>Lactobacillales</taxon>
        <taxon>Enterococcaceae</taxon>
        <taxon>Vagococcus</taxon>
    </lineage>
</organism>
<proteinExistence type="predicted"/>
<protein>
    <submittedName>
        <fullName evidence="1">Uncharacterized protein</fullName>
    </submittedName>
</protein>
<evidence type="ECO:0000313" key="2">
    <source>
        <dbReference type="Proteomes" id="UP000500890"/>
    </source>
</evidence>
<dbReference type="KEGG" id="vah:G7081_03565"/>
<accession>A0A6G8AMA5</accession>
<keyword evidence="2" id="KW-1185">Reference proteome</keyword>
<name>A0A6G8AMA5_9ENTE</name>